<evidence type="ECO:0000313" key="4">
    <source>
        <dbReference type="Proteomes" id="UP000007110"/>
    </source>
</evidence>
<feature type="compositionally biased region" description="Polar residues" evidence="1">
    <location>
        <begin position="69"/>
        <end position="91"/>
    </location>
</feature>
<sequence>MDMSKQESSKHSLPPVGVRQQSIGHHFSSHLSSSQPKTPVPQSPAVAPGKGNGNGEQQSPFQQFPVHQGQDQPTGPHQQQDPQQSNISGATSPPSQMPQSPDPSHDLPMELLQKGWRRFWSKREQRWYFFNKFNNQSMWEMPPIGSPAGPNRHDPLGIQITEGKAQQPPTPLPAGSPGLAPVRRKSSVDGHPLSPTMRKDMLKGLFWDFTLESNATMHERFPCTLPPPHNDIELMRSVLVSKLRQQYHELCMAREGIHAPSESFNRWLLERMVVDKGKDPMLPSQCPDPVSSSMMREIMSDIPIKLYRPNLHSHARKLLVKYAEAAKKMIESRPASSESRKLVKWNAEDIFQWTRKQPNCTIDECMKRLTYLKDQCGPHLCEVARSSIENICTKVYTLSCDTCAKLQKKHWEILKEHHIEEPPPFTRPPSERKIRCYNIQMAVQSPRLPTVDVHEEGSVTCLRYKGEMMKINTQHMMKLDALYQFNCRDDPTRHNFLPRAWCLLRRYQTLFGLGENEGHNLQGALPTGVFKALNEHFGVTFECFASPLNCYFKQYCSAFVDTDSYFGSRGPILDFFPFSGSFEANPPFGEELMEATVIHFEKLLERTTDPLSFIVFTPDWRDPITNALKMLEASRFKRRQEVIPAYEHEYRIGNQHAVPESSVSSRAVHGTMMIFLQNDEGNRVWPPTDEGIRAVMDVAKPKSAPSTPSRKRSPKDQELSPPRKKLTMENEFNGNGSKTESSYGNDSLSGSVSSSSLSSDAEESRRDLMHSTFGTAPSYSPAMSARETAHTNNREHKRNSPRGAAAAADYSSTAAFGSTVEKQDFDNTNKSWFHNVKPVEASHDAGQDRVSYGRSNSNEGYGGSVIQHTSPLKKDNILSPPKPSYSTSSQESPKSPMSLVKNMDNSKASNLPVINWFVDTKSKPAPAKTLADYTVGNTTGNWTEAIRPLETKPVLSSPVKFESKSGSKWTPISKPSLGSPEKLDEGIDVYEWKDDDEDTQPMTTSPLRRGAKAIGKGAMKLKAVKRLDSTLSSNQTATQKSTVVGGRVLRSRRGEAK</sequence>
<organism evidence="3 4">
    <name type="scientific">Strongylocentrotus purpuratus</name>
    <name type="common">Purple sea urchin</name>
    <dbReference type="NCBI Taxonomy" id="7668"/>
    <lineage>
        <taxon>Eukaryota</taxon>
        <taxon>Metazoa</taxon>
        <taxon>Echinodermata</taxon>
        <taxon>Eleutherozoa</taxon>
        <taxon>Echinozoa</taxon>
        <taxon>Echinoidea</taxon>
        <taxon>Euechinoidea</taxon>
        <taxon>Echinacea</taxon>
        <taxon>Camarodonta</taxon>
        <taxon>Echinidea</taxon>
        <taxon>Strongylocentrotidae</taxon>
        <taxon>Strongylocentrotus</taxon>
    </lineage>
</organism>
<dbReference type="KEGG" id="spu:581054"/>
<feature type="compositionally biased region" description="Low complexity" evidence="1">
    <location>
        <begin position="741"/>
        <end position="759"/>
    </location>
</feature>
<feature type="region of interest" description="Disordered" evidence="1">
    <location>
        <begin position="1"/>
        <end position="108"/>
    </location>
</feature>
<dbReference type="AlphaFoldDB" id="A0A7M7RBK4"/>
<feature type="region of interest" description="Disordered" evidence="1">
    <location>
        <begin position="165"/>
        <end position="195"/>
    </location>
</feature>
<feature type="domain" description="WW" evidence="2">
    <location>
        <begin position="110"/>
        <end position="144"/>
    </location>
</feature>
<feature type="compositionally biased region" description="Polar residues" evidence="1">
    <location>
        <begin position="1030"/>
        <end position="1042"/>
    </location>
</feature>
<feature type="compositionally biased region" description="Polar residues" evidence="1">
    <location>
        <begin position="730"/>
        <end position="740"/>
    </location>
</feature>
<dbReference type="CTD" id="63935"/>
<evidence type="ECO:0000256" key="1">
    <source>
        <dbReference type="SAM" id="MobiDB-lite"/>
    </source>
</evidence>
<evidence type="ECO:0000259" key="2">
    <source>
        <dbReference type="PROSITE" id="PS50020"/>
    </source>
</evidence>
<dbReference type="GeneID" id="581054"/>
<dbReference type="Proteomes" id="UP000007110">
    <property type="component" value="Unassembled WGS sequence"/>
</dbReference>
<dbReference type="PANTHER" id="PTHR21727:SF0">
    <property type="entry name" value="MRNA (2'-O-METHYLADENOSINE-N(6)-)-METHYLTRANSFERASE"/>
    <property type="match status" value="1"/>
</dbReference>
<feature type="region of interest" description="Disordered" evidence="1">
    <location>
        <begin position="1030"/>
        <end position="1057"/>
    </location>
</feature>
<keyword evidence="4" id="KW-1185">Reference proteome</keyword>
<feature type="compositionally biased region" description="Polar residues" evidence="1">
    <location>
        <begin position="884"/>
        <end position="895"/>
    </location>
</feature>
<dbReference type="SUPFAM" id="SSF51045">
    <property type="entry name" value="WW domain"/>
    <property type="match status" value="1"/>
</dbReference>
<dbReference type="Gene3D" id="2.20.70.10">
    <property type="match status" value="1"/>
</dbReference>
<name>A0A7M7RBK4_STRPU</name>
<dbReference type="FunCoup" id="A0A7M7RBK4">
    <property type="interactions" value="1460"/>
</dbReference>
<dbReference type="PANTHER" id="PTHR21727">
    <property type="entry name" value="PHOSPHORYLATED CTD INTERACTING FACTOR 1"/>
    <property type="match status" value="1"/>
</dbReference>
<dbReference type="Pfam" id="PF12237">
    <property type="entry name" value="PCIF1_WW"/>
    <property type="match status" value="1"/>
</dbReference>
<dbReference type="CDD" id="cd00201">
    <property type="entry name" value="WW"/>
    <property type="match status" value="1"/>
</dbReference>
<feature type="region of interest" description="Disordered" evidence="1">
    <location>
        <begin position="838"/>
        <end position="898"/>
    </location>
</feature>
<feature type="compositionally biased region" description="Polar residues" evidence="1">
    <location>
        <begin position="19"/>
        <end position="37"/>
    </location>
</feature>
<reference evidence="3" key="2">
    <citation type="submission" date="2021-01" db="UniProtKB">
        <authorList>
            <consortium name="EnsemblMetazoa"/>
        </authorList>
    </citation>
    <scope>IDENTIFICATION</scope>
</reference>
<dbReference type="GO" id="GO:0016422">
    <property type="term" value="F:mRNA (2'-O-methyladenosine-N6-)-methyltransferase activity"/>
    <property type="evidence" value="ECO:0007669"/>
    <property type="project" value="InterPro"/>
</dbReference>
<dbReference type="FunFam" id="2.20.70.10:FF:000036">
    <property type="entry name" value="Phosphorylated CTD-interacting factor 1"/>
    <property type="match status" value="1"/>
</dbReference>
<feature type="region of interest" description="Disordered" evidence="1">
    <location>
        <begin position="959"/>
        <end position="982"/>
    </location>
</feature>
<feature type="region of interest" description="Disordered" evidence="1">
    <location>
        <begin position="697"/>
        <end position="808"/>
    </location>
</feature>
<dbReference type="PROSITE" id="PS50020">
    <property type="entry name" value="WW_DOMAIN_2"/>
    <property type="match status" value="1"/>
</dbReference>
<evidence type="ECO:0000313" key="3">
    <source>
        <dbReference type="EnsemblMetazoa" id="XP_786170"/>
    </source>
</evidence>
<dbReference type="RefSeq" id="XP_786170.4">
    <property type="nucleotide sequence ID" value="XM_781077.5"/>
</dbReference>
<dbReference type="GO" id="GO:0099122">
    <property type="term" value="F:RNA polymerase II C-terminal domain binding"/>
    <property type="evidence" value="ECO:0007669"/>
    <property type="project" value="InterPro"/>
</dbReference>
<dbReference type="InterPro" id="IPR001202">
    <property type="entry name" value="WW_dom"/>
</dbReference>
<reference evidence="4" key="1">
    <citation type="submission" date="2015-02" db="EMBL/GenBank/DDBJ databases">
        <title>Genome sequencing for Strongylocentrotus purpuratus.</title>
        <authorList>
            <person name="Murali S."/>
            <person name="Liu Y."/>
            <person name="Vee V."/>
            <person name="English A."/>
            <person name="Wang M."/>
            <person name="Skinner E."/>
            <person name="Han Y."/>
            <person name="Muzny D.M."/>
            <person name="Worley K.C."/>
            <person name="Gibbs R.A."/>
        </authorList>
    </citation>
    <scope>NUCLEOTIDE SEQUENCE</scope>
</reference>
<dbReference type="OMA" id="HEYRIGN"/>
<dbReference type="OrthoDB" id="193787at2759"/>
<accession>A0A7M7RBK4</accession>
<dbReference type="SMART" id="SM00456">
    <property type="entry name" value="WW"/>
    <property type="match status" value="1"/>
</dbReference>
<dbReference type="GO" id="GO:0005634">
    <property type="term" value="C:nucleus"/>
    <property type="evidence" value="ECO:0000318"/>
    <property type="project" value="GO_Central"/>
</dbReference>
<protein>
    <recommendedName>
        <fullName evidence="2">WW domain-containing protein</fullName>
    </recommendedName>
</protein>
<proteinExistence type="predicted"/>
<dbReference type="InterPro" id="IPR036020">
    <property type="entry name" value="WW_dom_sf"/>
</dbReference>
<dbReference type="InterPro" id="IPR039881">
    <property type="entry name" value="PCIF1-like"/>
</dbReference>
<feature type="compositionally biased region" description="Basic and acidic residues" evidence="1">
    <location>
        <begin position="1"/>
        <end position="10"/>
    </location>
</feature>
<dbReference type="EnsemblMetazoa" id="XM_781077">
    <property type="protein sequence ID" value="XP_786170"/>
    <property type="gene ID" value="LOC581054"/>
</dbReference>
<dbReference type="InParanoid" id="A0A7M7RBK4"/>
<dbReference type="InterPro" id="IPR022035">
    <property type="entry name" value="PCIF1_WW"/>
</dbReference>